<dbReference type="PANTHER" id="PTHR43751:SF2">
    <property type="entry name" value="SULFATASE N-TERMINAL DOMAIN-CONTAINING PROTEIN"/>
    <property type="match status" value="1"/>
</dbReference>
<dbReference type="PANTHER" id="PTHR43751">
    <property type="entry name" value="SULFATASE"/>
    <property type="match status" value="1"/>
</dbReference>
<reference evidence="3" key="1">
    <citation type="submission" date="2024-06" db="EMBL/GenBank/DDBJ databases">
        <title>The Caenorhabditis elegans bacterial microbiome influences microsporidia infection through nutrient limitation and inhibiting parasite invasion.</title>
        <authorList>
            <person name="Tamim El Jarkass H."/>
            <person name="Castelblanco S."/>
            <person name="Kaur M."/>
            <person name="Wan Y.C."/>
            <person name="Ellis A.E."/>
            <person name="Sheldon R.D."/>
            <person name="Lien E.C."/>
            <person name="Burton N.O."/>
            <person name="Wright G.D."/>
            <person name="Reinke A.W."/>
        </authorList>
    </citation>
    <scope>NUCLEOTIDE SEQUENCE</scope>
    <source>
        <strain evidence="3">MYb327</strain>
    </source>
</reference>
<feature type="domain" description="Sulfatase N-terminal" evidence="2">
    <location>
        <begin position="31"/>
        <end position="359"/>
    </location>
</feature>
<organism evidence="3">
    <name type="scientific">Pseudomonas sp. MYb327</name>
    <dbReference type="NCBI Taxonomy" id="2745230"/>
    <lineage>
        <taxon>Bacteria</taxon>
        <taxon>Pseudomonadati</taxon>
        <taxon>Pseudomonadota</taxon>
        <taxon>Gammaproteobacteria</taxon>
        <taxon>Pseudomonadales</taxon>
        <taxon>Pseudomonadaceae</taxon>
        <taxon>Pseudomonas</taxon>
    </lineage>
</organism>
<dbReference type="Gene3D" id="3.30.1120.10">
    <property type="match status" value="1"/>
</dbReference>
<protein>
    <submittedName>
        <fullName evidence="3">Arylsulfatase</fullName>
    </submittedName>
</protein>
<dbReference type="Gene3D" id="3.40.720.10">
    <property type="entry name" value="Alkaline Phosphatase, subunit A"/>
    <property type="match status" value="1"/>
</dbReference>
<evidence type="ECO:0000313" key="3">
    <source>
        <dbReference type="EMBL" id="XCG76012.1"/>
    </source>
</evidence>
<dbReference type="SUPFAM" id="SSF53649">
    <property type="entry name" value="Alkaline phosphatase-like"/>
    <property type="match status" value="1"/>
</dbReference>
<gene>
    <name evidence="3" type="ORF">ABVN21_08065</name>
</gene>
<keyword evidence="1" id="KW-0732">Signal</keyword>
<dbReference type="InterPro" id="IPR000917">
    <property type="entry name" value="Sulfatase_N"/>
</dbReference>
<dbReference type="EMBL" id="CP159258">
    <property type="protein sequence ID" value="XCG76012.1"/>
    <property type="molecule type" value="Genomic_DNA"/>
</dbReference>
<feature type="chain" id="PRO_5043482047" evidence="1">
    <location>
        <begin position="28"/>
        <end position="524"/>
    </location>
</feature>
<sequence length="524" mass="58554">MTRIRKWLPKLALVATSVMAISATAGAADKPNILVIFGDDIGQTNISAYSMGVVGYKTPNIDRIAKEGMIFTDYYAENSCTAGRSSFITGQTPLRTGLSKVGMPGVPVGLQARDVTIAQALKAHGYATGQFGKNHLGDKDEYLPTNHGFDEFFGNLYHLNAEEEPERPYWPKDDAEFVKAASPRGVIHSFADGKIEDTGALTKKRMETIDDETTAAAQAFIEKQAKADKPFFVWMNTTRMHAFTHVRESMQGQSGMVGNEYADGMLEHDGDVGKLLKTLDDLKITDNTIVVYTTDNGPNQWSWPDAATTPFRNEKNSNWEGAYRVPAMIRWPGKVKPGEVSTQMFSGLDWFPTLLAAVGDTDIKDRLLKGADVGGKNFKVHLDGFNQLDYLTGKTDKSARKEFYYFNDDGVLVGMRFNDWKLVFCEQRAPGGLQVWSEPFVCLRVPKMFNLRMDPYERADVVSDQYYDWLTKNDYLIFDGTRRSAAFLQTFVDYPPSQRPASFSIDQIREAVDAKIAEKAKNAK</sequence>
<dbReference type="InterPro" id="IPR052701">
    <property type="entry name" value="GAG_Ulvan_Degrading_Sulfatases"/>
</dbReference>
<dbReference type="CDD" id="cd16142">
    <property type="entry name" value="ARS_like"/>
    <property type="match status" value="1"/>
</dbReference>
<proteinExistence type="predicted"/>
<feature type="signal peptide" evidence="1">
    <location>
        <begin position="1"/>
        <end position="27"/>
    </location>
</feature>
<dbReference type="InterPro" id="IPR017850">
    <property type="entry name" value="Alkaline_phosphatase_core_sf"/>
</dbReference>
<name>A0AAU8EA67_9PSED</name>
<dbReference type="Pfam" id="PF00884">
    <property type="entry name" value="Sulfatase"/>
    <property type="match status" value="1"/>
</dbReference>
<dbReference type="RefSeq" id="WP_339555815.1">
    <property type="nucleotide sequence ID" value="NZ_CP159258.1"/>
</dbReference>
<accession>A0AAU8EA67</accession>
<evidence type="ECO:0000259" key="2">
    <source>
        <dbReference type="Pfam" id="PF00884"/>
    </source>
</evidence>
<dbReference type="AlphaFoldDB" id="A0AAU8EA67"/>
<evidence type="ECO:0000256" key="1">
    <source>
        <dbReference type="SAM" id="SignalP"/>
    </source>
</evidence>